<evidence type="ECO:0000313" key="2">
    <source>
        <dbReference type="Proteomes" id="UP001056778"/>
    </source>
</evidence>
<comment type="caution">
    <text evidence="1">The sequence shown here is derived from an EMBL/GenBank/DDBJ whole genome shotgun (WGS) entry which is preliminary data.</text>
</comment>
<organism evidence="1 2">
    <name type="scientific">Holotrichia oblita</name>
    <name type="common">Chafer beetle</name>
    <dbReference type="NCBI Taxonomy" id="644536"/>
    <lineage>
        <taxon>Eukaryota</taxon>
        <taxon>Metazoa</taxon>
        <taxon>Ecdysozoa</taxon>
        <taxon>Arthropoda</taxon>
        <taxon>Hexapoda</taxon>
        <taxon>Insecta</taxon>
        <taxon>Pterygota</taxon>
        <taxon>Neoptera</taxon>
        <taxon>Endopterygota</taxon>
        <taxon>Coleoptera</taxon>
        <taxon>Polyphaga</taxon>
        <taxon>Scarabaeiformia</taxon>
        <taxon>Scarabaeidae</taxon>
        <taxon>Melolonthinae</taxon>
        <taxon>Holotrichia</taxon>
    </lineage>
</organism>
<dbReference type="Proteomes" id="UP001056778">
    <property type="component" value="Chromosome 1"/>
</dbReference>
<protein>
    <submittedName>
        <fullName evidence="1">Leucine rich repeat containing protein</fullName>
    </submittedName>
</protein>
<reference evidence="1" key="1">
    <citation type="submission" date="2022-04" db="EMBL/GenBank/DDBJ databases">
        <title>Chromosome-scale genome assembly of Holotrichia oblita Faldermann.</title>
        <authorList>
            <person name="Rongchong L."/>
        </authorList>
    </citation>
    <scope>NUCLEOTIDE SEQUENCE</scope>
    <source>
        <strain evidence="1">81SQS9</strain>
    </source>
</reference>
<keyword evidence="2" id="KW-1185">Reference proteome</keyword>
<sequence>MFRRNKKDNKAKLEHKLYLARETPEPVFDLSDCGITTVPSGIYSLCRVFLKDCLKLDNNNLSSFAGGGNLQDLHLIKILDIHANEFTSLPNEIDVLINLRVLLVSNNHLKKLPSSLCNLRHLEILDVSENKLQVLPENLGNLVCLRELNVAGNKQLRELPKSICKAHNLSKITLDSEKFVYPPTDIVEKGAEAILQFIAKDTGYVYDETDKAPSEMETLNLDDLNFQEQKMREFLEIERQNELIQQKELEVANASRVDRQKLLDDITKQQTKLDSDLAKIQEEKDVERELQSNDHLAHLIENHNLRQSELVAKIQEDSDLQKAAVCALLERGDARSWGLVQQVRLVEAQLAALTTIEMDRKRLKIDEQINDLSEKRANLSSLLMELLDKQYSRRIQLLSTIKILEEKGNTNEDFWLFQYQLLMDRMPTGIVDCQKHMNPSLVEALLMAGVWHCIPFLLKWSNNESELLNITEKDLRDAGLTDTKDCENVLEAFRTYSKQKYAQFPISIKGVSDVSPSAPVEEIEEASAPPIESTGYSTNECVICLDVHCQMIFVPCGHFCCCISCSGPVNNCPLCRSDIGHKIRVVPA</sequence>
<evidence type="ECO:0000313" key="1">
    <source>
        <dbReference type="EMBL" id="KAI4471669.1"/>
    </source>
</evidence>
<dbReference type="EMBL" id="CM043015">
    <property type="protein sequence ID" value="KAI4471669.1"/>
    <property type="molecule type" value="Genomic_DNA"/>
</dbReference>
<accession>A0ACB9TXS6</accession>
<proteinExistence type="predicted"/>
<name>A0ACB9TXS6_HOLOL</name>
<gene>
    <name evidence="1" type="ORF">MML48_1g00878</name>
</gene>